<gene>
    <name evidence="2" type="ORF">S01H4_31315</name>
</gene>
<dbReference type="EMBL" id="BART01016256">
    <property type="protein sequence ID" value="GAG79415.1"/>
    <property type="molecule type" value="Genomic_DNA"/>
</dbReference>
<keyword evidence="1" id="KW-1133">Transmembrane helix</keyword>
<feature type="transmembrane region" description="Helical" evidence="1">
    <location>
        <begin position="7"/>
        <end position="25"/>
    </location>
</feature>
<sequence>MTYLIDLLNYMITMTFILGIYTILWKENPYYRIVQ</sequence>
<keyword evidence="1" id="KW-0812">Transmembrane</keyword>
<evidence type="ECO:0000256" key="1">
    <source>
        <dbReference type="SAM" id="Phobius"/>
    </source>
</evidence>
<protein>
    <submittedName>
        <fullName evidence="2">Uncharacterized protein</fullName>
    </submittedName>
</protein>
<organism evidence="2">
    <name type="scientific">marine sediment metagenome</name>
    <dbReference type="NCBI Taxonomy" id="412755"/>
    <lineage>
        <taxon>unclassified sequences</taxon>
        <taxon>metagenomes</taxon>
        <taxon>ecological metagenomes</taxon>
    </lineage>
</organism>
<comment type="caution">
    <text evidence="2">The sequence shown here is derived from an EMBL/GenBank/DDBJ whole genome shotgun (WGS) entry which is preliminary data.</text>
</comment>
<dbReference type="AlphaFoldDB" id="X1AAB4"/>
<proteinExistence type="predicted"/>
<evidence type="ECO:0000313" key="2">
    <source>
        <dbReference type="EMBL" id="GAG79415.1"/>
    </source>
</evidence>
<name>X1AAB4_9ZZZZ</name>
<feature type="non-terminal residue" evidence="2">
    <location>
        <position position="35"/>
    </location>
</feature>
<keyword evidence="1" id="KW-0472">Membrane</keyword>
<reference evidence="2" key="1">
    <citation type="journal article" date="2014" name="Front. Microbiol.">
        <title>High frequency of phylogenetically diverse reductive dehalogenase-homologous genes in deep subseafloor sedimentary metagenomes.</title>
        <authorList>
            <person name="Kawai M."/>
            <person name="Futagami T."/>
            <person name="Toyoda A."/>
            <person name="Takaki Y."/>
            <person name="Nishi S."/>
            <person name="Hori S."/>
            <person name="Arai W."/>
            <person name="Tsubouchi T."/>
            <person name="Morono Y."/>
            <person name="Uchiyama I."/>
            <person name="Ito T."/>
            <person name="Fujiyama A."/>
            <person name="Inagaki F."/>
            <person name="Takami H."/>
        </authorList>
    </citation>
    <scope>NUCLEOTIDE SEQUENCE</scope>
    <source>
        <strain evidence="2">Expedition CK06-06</strain>
    </source>
</reference>
<accession>X1AAB4</accession>